<reference evidence="3" key="1">
    <citation type="submission" date="2023-07" db="EMBL/GenBank/DDBJ databases">
        <title>Conexibacter stalactiti sp. nov., isolated from stalactites in a lava cave and emended description of the genus Conexibacter.</title>
        <authorList>
            <person name="Lee S.D."/>
        </authorList>
    </citation>
    <scope>NUCLEOTIDE SEQUENCE [LARGE SCALE GENOMIC DNA]</scope>
    <source>
        <strain evidence="3">KCTC 39840</strain>
    </source>
</reference>
<name>A0ABU4HV97_9ACTN</name>
<dbReference type="CDD" id="cd03784">
    <property type="entry name" value="GT1_Gtf-like"/>
    <property type="match status" value="1"/>
</dbReference>
<dbReference type="Gene3D" id="3.40.50.2000">
    <property type="entry name" value="Glycogen Phosphorylase B"/>
    <property type="match status" value="2"/>
</dbReference>
<dbReference type="PANTHER" id="PTHR48050">
    <property type="entry name" value="STEROL 3-BETA-GLUCOSYLTRANSFERASE"/>
    <property type="match status" value="1"/>
</dbReference>
<dbReference type="InterPro" id="IPR010610">
    <property type="entry name" value="EryCIII-like_C"/>
</dbReference>
<evidence type="ECO:0000313" key="2">
    <source>
        <dbReference type="EMBL" id="MDW5597246.1"/>
    </source>
</evidence>
<reference evidence="2 3" key="2">
    <citation type="submission" date="2023-10" db="EMBL/GenBank/DDBJ databases">
        <authorList>
            <person name="Han X.F."/>
        </authorList>
    </citation>
    <scope>NUCLEOTIDE SEQUENCE [LARGE SCALE GENOMIC DNA]</scope>
    <source>
        <strain evidence="2 3">KCTC 39840</strain>
    </source>
</reference>
<accession>A0ABU4HV97</accession>
<dbReference type="RefSeq" id="WP_318599710.1">
    <property type="nucleotide sequence ID" value="NZ_JAWSTH010000080.1"/>
</dbReference>
<dbReference type="InterPro" id="IPR002213">
    <property type="entry name" value="UDP_glucos_trans"/>
</dbReference>
<dbReference type="EMBL" id="JAWSTH010000080">
    <property type="protein sequence ID" value="MDW5597246.1"/>
    <property type="molecule type" value="Genomic_DNA"/>
</dbReference>
<evidence type="ECO:0000259" key="1">
    <source>
        <dbReference type="Pfam" id="PF06722"/>
    </source>
</evidence>
<comment type="caution">
    <text evidence="2">The sequence shown here is derived from an EMBL/GenBank/DDBJ whole genome shotgun (WGS) entry which is preliminary data.</text>
</comment>
<evidence type="ECO:0000313" key="3">
    <source>
        <dbReference type="Proteomes" id="UP001284601"/>
    </source>
</evidence>
<dbReference type="Pfam" id="PF06722">
    <property type="entry name" value="EryCIII-like_C"/>
    <property type="match status" value="1"/>
</dbReference>
<dbReference type="Proteomes" id="UP001284601">
    <property type="component" value="Unassembled WGS sequence"/>
</dbReference>
<sequence>MSTLLAYTSPAAGHLFPLVPGLLELRARGHEVHVRMAAAHVPALRTVGLEAAAVDPRIEAIRVADHEARRGPDRLKRGFADLLERGPLDRDDLDAAVAQVRPDALLVDTLAYGAHVAAERGGLPWAITLPSLLPLPGAGIPPYGLGLRPASGPLGRARDALLWRAVVRMYGRALLPPLNGLREAAGLRPFFSPLQLFAAPDRLLALTGDPLEYPRDDLPAHVRLVGAQAWDPPAVVPGWLSAPGDPWVLVTCSTEYQGDEQLAATAIEALRELPVRVLVTLGGAAGRGGVRLPHAANVRVEPFAPHGPVLARAAAVVCHGGMGIVQKSIAAGVPLVAVPFGRDQPEVARRVAECGAGQVVQRRRLTPERLRTAVQNALGADARAAAAAVSARLRAAGGPGAFADAVDELLAQPTLTSILPVLAPRSRSMNACGAASRPSTTVSR</sequence>
<keyword evidence="3" id="KW-1185">Reference proteome</keyword>
<protein>
    <submittedName>
        <fullName evidence="2">Glycosyltransferase</fullName>
    </submittedName>
</protein>
<dbReference type="InterPro" id="IPR050426">
    <property type="entry name" value="Glycosyltransferase_28"/>
</dbReference>
<gene>
    <name evidence="2" type="ORF">R7226_23060</name>
</gene>
<dbReference type="PANTHER" id="PTHR48050:SF13">
    <property type="entry name" value="STEROL 3-BETA-GLUCOSYLTRANSFERASE UGT80A2"/>
    <property type="match status" value="1"/>
</dbReference>
<dbReference type="SUPFAM" id="SSF53756">
    <property type="entry name" value="UDP-Glycosyltransferase/glycogen phosphorylase"/>
    <property type="match status" value="1"/>
</dbReference>
<organism evidence="2 3">
    <name type="scientific">Conexibacter stalactiti</name>
    <dbReference type="NCBI Taxonomy" id="1940611"/>
    <lineage>
        <taxon>Bacteria</taxon>
        <taxon>Bacillati</taxon>
        <taxon>Actinomycetota</taxon>
        <taxon>Thermoleophilia</taxon>
        <taxon>Solirubrobacterales</taxon>
        <taxon>Conexibacteraceae</taxon>
        <taxon>Conexibacter</taxon>
    </lineage>
</organism>
<proteinExistence type="predicted"/>
<feature type="domain" description="Erythromycin biosynthesis protein CIII-like C-terminal" evidence="1">
    <location>
        <begin position="268"/>
        <end position="392"/>
    </location>
</feature>